<evidence type="ECO:0000313" key="2">
    <source>
        <dbReference type="EMBL" id="AKU99835.1"/>
    </source>
</evidence>
<evidence type="ECO:0000313" key="3">
    <source>
        <dbReference type="Proteomes" id="UP000064967"/>
    </source>
</evidence>
<keyword evidence="1" id="KW-0732">Signal</keyword>
<gene>
    <name evidence="2" type="ORF">AKJ09_06499</name>
</gene>
<dbReference type="PANTHER" id="PTHR33227">
    <property type="entry name" value="STIGMA-SPECIFIC STIG1-LIKE PROTEIN 3"/>
    <property type="match status" value="1"/>
</dbReference>
<dbReference type="Proteomes" id="UP000064967">
    <property type="component" value="Chromosome"/>
</dbReference>
<dbReference type="STRING" id="1391654.AKJ09_06499"/>
<dbReference type="KEGG" id="llu:AKJ09_06499"/>
<sequence length="379" mass="38913">MRNGNRFGAILSASVVAIAVSTACSERLRAGVDGASEPPAFTKSDAGTEGEAPVDVMMCKAFDCPAPFATCLDKSGLCTTNLDNDVNHCGSCDEQCPAESDELKAFFICATGRCQMLCRKDFGDCDKLIDNGCEARLESDPLNCGACGKACSPGEICWKGACGCPSGKTNCNGKCVDLRDDDDNCGACGRACGAAPTESIGWSCGEGVIPDGASVACVDSQCKTTCTAGRSDCNKDFCRDGCEVFTNDDTKHCGSCGTTCKDEQICSDGKCLCDPGTTRCDHACVDLQSDVRNCGACGNVCPGLSSLAGSPVCKQGRCSYACAVGYADCDGRLENGCEVDTTLDALHCGSCTTSCDVAAGQPCVAGKCLTQPCDAGALN</sequence>
<organism evidence="2 3">
    <name type="scientific">Labilithrix luteola</name>
    <dbReference type="NCBI Taxonomy" id="1391654"/>
    <lineage>
        <taxon>Bacteria</taxon>
        <taxon>Pseudomonadati</taxon>
        <taxon>Myxococcota</taxon>
        <taxon>Polyangia</taxon>
        <taxon>Polyangiales</taxon>
        <taxon>Labilitrichaceae</taxon>
        <taxon>Labilithrix</taxon>
    </lineage>
</organism>
<evidence type="ECO:0000256" key="1">
    <source>
        <dbReference type="ARBA" id="ARBA00022729"/>
    </source>
</evidence>
<dbReference type="InterPro" id="IPR006969">
    <property type="entry name" value="Stig-like"/>
</dbReference>
<protein>
    <submittedName>
        <fullName evidence="2">Tryptophan synthase alpha chain</fullName>
    </submittedName>
</protein>
<dbReference type="PANTHER" id="PTHR33227:SF48">
    <property type="entry name" value="STIGMA-SPECIFIC STIG1-LIKE PROTEIN 4"/>
    <property type="match status" value="1"/>
</dbReference>
<proteinExistence type="predicted"/>
<dbReference type="EMBL" id="CP012333">
    <property type="protein sequence ID" value="AKU99835.1"/>
    <property type="molecule type" value="Genomic_DNA"/>
</dbReference>
<dbReference type="PATRIC" id="fig|1391654.3.peg.6592"/>
<accession>A0A0K1Q204</accession>
<dbReference type="OrthoDB" id="5492401at2"/>
<dbReference type="PROSITE" id="PS51257">
    <property type="entry name" value="PROKAR_LIPOPROTEIN"/>
    <property type="match status" value="1"/>
</dbReference>
<dbReference type="AlphaFoldDB" id="A0A0K1Q204"/>
<name>A0A0K1Q204_9BACT</name>
<keyword evidence="3" id="KW-1185">Reference proteome</keyword>
<dbReference type="RefSeq" id="WP_146651222.1">
    <property type="nucleotide sequence ID" value="NZ_CP012333.1"/>
</dbReference>
<reference evidence="2 3" key="1">
    <citation type="submission" date="2015-08" db="EMBL/GenBank/DDBJ databases">
        <authorList>
            <person name="Babu N.S."/>
            <person name="Beckwith C.J."/>
            <person name="Beseler K.G."/>
            <person name="Brison A."/>
            <person name="Carone J.V."/>
            <person name="Caskin T.P."/>
            <person name="Diamond M."/>
            <person name="Durham M.E."/>
            <person name="Foxe J.M."/>
            <person name="Go M."/>
            <person name="Henderson B.A."/>
            <person name="Jones I.B."/>
            <person name="McGettigan J.A."/>
            <person name="Micheletti S.J."/>
            <person name="Nasrallah M.E."/>
            <person name="Ortiz D."/>
            <person name="Piller C.R."/>
            <person name="Privatt S.R."/>
            <person name="Schneider S.L."/>
            <person name="Sharp S."/>
            <person name="Smith T.C."/>
            <person name="Stanton J.D."/>
            <person name="Ullery H.E."/>
            <person name="Wilson R.J."/>
            <person name="Serrano M.G."/>
            <person name="Buck G."/>
            <person name="Lee V."/>
            <person name="Wang Y."/>
            <person name="Carvalho R."/>
            <person name="Voegtly L."/>
            <person name="Shi R."/>
            <person name="Duckworth R."/>
            <person name="Johnson A."/>
            <person name="Loviza R."/>
            <person name="Walstead R."/>
            <person name="Shah Z."/>
            <person name="Kiflezghi M."/>
            <person name="Wade K."/>
            <person name="Ball S.L."/>
            <person name="Bradley K.W."/>
            <person name="Asai D.J."/>
            <person name="Bowman C.A."/>
            <person name="Russell D.A."/>
            <person name="Pope W.H."/>
            <person name="Jacobs-Sera D."/>
            <person name="Hendrix R.W."/>
            <person name="Hatfull G.F."/>
        </authorList>
    </citation>
    <scope>NUCLEOTIDE SEQUENCE [LARGE SCALE GENOMIC DNA]</scope>
    <source>
        <strain evidence="2 3">DSM 27648</strain>
    </source>
</reference>